<dbReference type="EMBL" id="BKCJ010000237">
    <property type="protein sequence ID" value="GEU31305.1"/>
    <property type="molecule type" value="Genomic_DNA"/>
</dbReference>
<gene>
    <name evidence="4" type="ORF">Tci_003283</name>
</gene>
<name>A0A6L2J5S7_TANCI</name>
<keyword evidence="1" id="KW-0694">RNA-binding</keyword>
<evidence type="ECO:0000256" key="2">
    <source>
        <dbReference type="SAM" id="MobiDB-lite"/>
    </source>
</evidence>
<reference evidence="4" key="1">
    <citation type="journal article" date="2019" name="Sci. Rep.">
        <title>Draft genome of Tanacetum cinerariifolium, the natural source of mosquito coil.</title>
        <authorList>
            <person name="Yamashiro T."/>
            <person name="Shiraishi A."/>
            <person name="Satake H."/>
            <person name="Nakayama K."/>
        </authorList>
    </citation>
    <scope>NUCLEOTIDE SEQUENCE</scope>
</reference>
<dbReference type="Pfam" id="PF00076">
    <property type="entry name" value="RRM_1"/>
    <property type="match status" value="1"/>
</dbReference>
<evidence type="ECO:0000256" key="1">
    <source>
        <dbReference type="PROSITE-ProRule" id="PRU00176"/>
    </source>
</evidence>
<dbReference type="Gene3D" id="3.30.70.330">
    <property type="match status" value="1"/>
</dbReference>
<dbReference type="InterPro" id="IPR012677">
    <property type="entry name" value="Nucleotide-bd_a/b_plait_sf"/>
</dbReference>
<dbReference type="SUPFAM" id="SSF54928">
    <property type="entry name" value="RNA-binding domain, RBD"/>
    <property type="match status" value="1"/>
</dbReference>
<dbReference type="PROSITE" id="PS50102">
    <property type="entry name" value="RRM"/>
    <property type="match status" value="1"/>
</dbReference>
<dbReference type="InterPro" id="IPR035979">
    <property type="entry name" value="RBD_domain_sf"/>
</dbReference>
<accession>A0A6L2J5S7</accession>
<dbReference type="CDD" id="cd00590">
    <property type="entry name" value="RRM_SF"/>
    <property type="match status" value="1"/>
</dbReference>
<dbReference type="GO" id="GO:0003723">
    <property type="term" value="F:RNA binding"/>
    <property type="evidence" value="ECO:0007669"/>
    <property type="project" value="UniProtKB-UniRule"/>
</dbReference>
<evidence type="ECO:0000259" key="3">
    <source>
        <dbReference type="PROSITE" id="PS50102"/>
    </source>
</evidence>
<comment type="caution">
    <text evidence="4">The sequence shown here is derived from an EMBL/GenBank/DDBJ whole genome shotgun (WGS) entry which is preliminary data.</text>
</comment>
<protein>
    <submittedName>
        <fullName evidence="4">Nucleotide-binding alpha-beta plait domain-containing protein</fullName>
    </submittedName>
</protein>
<organism evidence="4">
    <name type="scientific">Tanacetum cinerariifolium</name>
    <name type="common">Dalmatian daisy</name>
    <name type="synonym">Chrysanthemum cinerariifolium</name>
    <dbReference type="NCBI Taxonomy" id="118510"/>
    <lineage>
        <taxon>Eukaryota</taxon>
        <taxon>Viridiplantae</taxon>
        <taxon>Streptophyta</taxon>
        <taxon>Embryophyta</taxon>
        <taxon>Tracheophyta</taxon>
        <taxon>Spermatophyta</taxon>
        <taxon>Magnoliopsida</taxon>
        <taxon>eudicotyledons</taxon>
        <taxon>Gunneridae</taxon>
        <taxon>Pentapetalae</taxon>
        <taxon>asterids</taxon>
        <taxon>campanulids</taxon>
        <taxon>Asterales</taxon>
        <taxon>Asteraceae</taxon>
        <taxon>Asteroideae</taxon>
        <taxon>Anthemideae</taxon>
        <taxon>Anthemidinae</taxon>
        <taxon>Tanacetum</taxon>
    </lineage>
</organism>
<feature type="region of interest" description="Disordered" evidence="2">
    <location>
        <begin position="1"/>
        <end position="25"/>
    </location>
</feature>
<evidence type="ECO:0000313" key="4">
    <source>
        <dbReference type="EMBL" id="GEU31305.1"/>
    </source>
</evidence>
<proteinExistence type="predicted"/>
<dbReference type="InterPro" id="IPR000504">
    <property type="entry name" value="RRM_dom"/>
</dbReference>
<feature type="domain" description="RRM" evidence="3">
    <location>
        <begin position="32"/>
        <end position="108"/>
    </location>
</feature>
<dbReference type="AlphaFoldDB" id="A0A6L2J5S7"/>
<sequence>MVTGSKQGGEGEEQDEGEGQEKRKHVPRSNVVNYYFTNFPPERNEDYLRKAFAEVGELVDVYVARKMSKAGLRFGFVRFLQANSSNWLEKAQVDESILIHSPSQLLSICGFFNVSNKVENLGGMRIILEFRNKEGEYKTTIDSLKSAKSAEVGEEVKHTFDHRSDTIDTTEENNVEGGFTSNSGAVRGHLCGKDVSNDNPTKRVSPAIGVTGLIFSHDSDGNHGDDGSGDVEEVVIEKVAPDVDISQSKPVVTVSDTEKIPDPTFEKVVAGVKKHSNLNV</sequence>